<evidence type="ECO:0000313" key="3">
    <source>
        <dbReference type="Proteomes" id="UP001595973"/>
    </source>
</evidence>
<feature type="chain" id="PRO_5046634934" evidence="1">
    <location>
        <begin position="19"/>
        <end position="201"/>
    </location>
</feature>
<reference evidence="3" key="1">
    <citation type="journal article" date="2019" name="Int. J. Syst. Evol. Microbiol.">
        <title>The Global Catalogue of Microorganisms (GCM) 10K type strain sequencing project: providing services to taxonomists for standard genome sequencing and annotation.</title>
        <authorList>
            <consortium name="The Broad Institute Genomics Platform"/>
            <consortium name="The Broad Institute Genome Sequencing Center for Infectious Disease"/>
            <person name="Wu L."/>
            <person name="Ma J."/>
        </authorList>
    </citation>
    <scope>NUCLEOTIDE SEQUENCE [LARGE SCALE GENOMIC DNA]</scope>
    <source>
        <strain evidence="3">CGMCC 4.7283</strain>
    </source>
</reference>
<evidence type="ECO:0000256" key="1">
    <source>
        <dbReference type="SAM" id="SignalP"/>
    </source>
</evidence>
<comment type="caution">
    <text evidence="2">The sequence shown here is derived from an EMBL/GenBank/DDBJ whole genome shotgun (WGS) entry which is preliminary data.</text>
</comment>
<keyword evidence="3" id="KW-1185">Reference proteome</keyword>
<gene>
    <name evidence="2" type="ORF">ACFO5X_19595</name>
</gene>
<dbReference type="InterPro" id="IPR036249">
    <property type="entry name" value="Thioredoxin-like_sf"/>
</dbReference>
<name>A0ABV9KLB3_9RHOB</name>
<proteinExistence type="predicted"/>
<dbReference type="Gene3D" id="3.40.30.10">
    <property type="entry name" value="Glutaredoxin"/>
    <property type="match status" value="1"/>
</dbReference>
<organism evidence="2 3">
    <name type="scientific">Seohaeicola nanhaiensis</name>
    <dbReference type="NCBI Taxonomy" id="1387282"/>
    <lineage>
        <taxon>Bacteria</taxon>
        <taxon>Pseudomonadati</taxon>
        <taxon>Pseudomonadota</taxon>
        <taxon>Alphaproteobacteria</taxon>
        <taxon>Rhodobacterales</taxon>
        <taxon>Roseobacteraceae</taxon>
        <taxon>Seohaeicola</taxon>
    </lineage>
</organism>
<dbReference type="RefSeq" id="WP_380720114.1">
    <property type="nucleotide sequence ID" value="NZ_JBHSGI010000028.1"/>
</dbReference>
<dbReference type="Proteomes" id="UP001595973">
    <property type="component" value="Unassembled WGS sequence"/>
</dbReference>
<dbReference type="EMBL" id="JBHSGI010000028">
    <property type="protein sequence ID" value="MFC4670764.1"/>
    <property type="molecule type" value="Genomic_DNA"/>
</dbReference>
<keyword evidence="1" id="KW-0732">Signal</keyword>
<dbReference type="SUPFAM" id="SSF52833">
    <property type="entry name" value="Thioredoxin-like"/>
    <property type="match status" value="1"/>
</dbReference>
<evidence type="ECO:0000313" key="2">
    <source>
        <dbReference type="EMBL" id="MFC4670764.1"/>
    </source>
</evidence>
<accession>A0ABV9KLB3</accession>
<feature type="signal peptide" evidence="1">
    <location>
        <begin position="1"/>
        <end position="18"/>
    </location>
</feature>
<protein>
    <submittedName>
        <fullName evidence="2">Cytochrome-c oxidase</fullName>
    </submittedName>
</protein>
<sequence>MKRFALALMLAFTPVTEAAAHHPGARIDEVMTEREPAFEAFDQHRLPRLDLTLADGTYLNLGDLDEKIAVLSFVPADCGAPCGAQQALLREVQESVNVTPMREMVVFLTVGAASDTGWDGTNWERGVAANGTASAAASFASLSEREGDAPMVHLFARGGRHAGIFHGTEFGRVNLVLYINELTNAPMPEPGLVDRIIDIFN</sequence>